<evidence type="ECO:0000256" key="4">
    <source>
        <dbReference type="ARBA" id="ARBA00022842"/>
    </source>
</evidence>
<dbReference type="PROSITE" id="PS51705">
    <property type="entry name" value="G_HFLX"/>
    <property type="match status" value="1"/>
</dbReference>
<feature type="binding site" evidence="7">
    <location>
        <begin position="209"/>
        <end position="216"/>
    </location>
    <ligand>
        <name>GTP</name>
        <dbReference type="ChEBI" id="CHEBI:37565"/>
    </ligand>
</feature>
<evidence type="ECO:0000256" key="6">
    <source>
        <dbReference type="HAMAP-Rule" id="MF_00900"/>
    </source>
</evidence>
<dbReference type="InterPro" id="IPR032305">
    <property type="entry name" value="GTP-bd_M"/>
</dbReference>
<dbReference type="Pfam" id="PF01926">
    <property type="entry name" value="MMR_HSR1"/>
    <property type="match status" value="1"/>
</dbReference>
<dbReference type="CDD" id="cd01878">
    <property type="entry name" value="HflX"/>
    <property type="match status" value="1"/>
</dbReference>
<feature type="binding site" evidence="8">
    <location>
        <position position="236"/>
    </location>
    <ligand>
        <name>Mg(2+)</name>
        <dbReference type="ChEBI" id="CHEBI:18420"/>
    </ligand>
</feature>
<dbReference type="FunFam" id="3.40.50.11060:FF:000001">
    <property type="entry name" value="GTPase HflX"/>
    <property type="match status" value="1"/>
</dbReference>
<comment type="function">
    <text evidence="6">GTPase that associates with the 50S ribosomal subunit and may have a role during protein synthesis or ribosome biogenesis.</text>
</comment>
<gene>
    <name evidence="6" type="primary">hflX</name>
    <name evidence="10" type="ORF">HNQ41_003321</name>
</gene>
<dbReference type="Gene3D" id="3.40.50.300">
    <property type="entry name" value="P-loop containing nucleotide triphosphate hydrolases"/>
    <property type="match status" value="1"/>
</dbReference>
<dbReference type="InterPro" id="IPR016496">
    <property type="entry name" value="GTPase_HflX"/>
</dbReference>
<comment type="subcellular location">
    <subcellularLocation>
        <location evidence="6">Cytoplasm</location>
    </subcellularLocation>
    <text evidence="6">May associate with membranes.</text>
</comment>
<proteinExistence type="inferred from homology"/>
<protein>
    <recommendedName>
        <fullName evidence="6">GTPase HflX</fullName>
    </recommendedName>
    <alternativeName>
        <fullName evidence="6">GTP-binding protein HflX</fullName>
    </alternativeName>
</protein>
<dbReference type="GO" id="GO:0003924">
    <property type="term" value="F:GTPase activity"/>
    <property type="evidence" value="ECO:0007669"/>
    <property type="project" value="UniProtKB-UniRule"/>
</dbReference>
<evidence type="ECO:0000259" key="9">
    <source>
        <dbReference type="PROSITE" id="PS51705"/>
    </source>
</evidence>
<dbReference type="SUPFAM" id="SSF52540">
    <property type="entry name" value="P-loop containing nucleoside triphosphate hydrolases"/>
    <property type="match status" value="1"/>
</dbReference>
<keyword evidence="1 6" id="KW-0963">Cytoplasm</keyword>
<organism evidence="10 11">
    <name type="scientific">Texcoconibacillus texcoconensis</name>
    <dbReference type="NCBI Taxonomy" id="1095777"/>
    <lineage>
        <taxon>Bacteria</taxon>
        <taxon>Bacillati</taxon>
        <taxon>Bacillota</taxon>
        <taxon>Bacilli</taxon>
        <taxon>Bacillales</taxon>
        <taxon>Bacillaceae</taxon>
        <taxon>Texcoconibacillus</taxon>
    </lineage>
</organism>
<dbReference type="GO" id="GO:0043022">
    <property type="term" value="F:ribosome binding"/>
    <property type="evidence" value="ECO:0007669"/>
    <property type="project" value="TreeGrafter"/>
</dbReference>
<feature type="binding site" evidence="7">
    <location>
        <begin position="322"/>
        <end position="325"/>
    </location>
    <ligand>
        <name>GTP</name>
        <dbReference type="ChEBI" id="CHEBI:37565"/>
    </ligand>
</feature>
<dbReference type="Pfam" id="PF16360">
    <property type="entry name" value="GTP-bdg_M"/>
    <property type="match status" value="1"/>
</dbReference>
<comment type="cofactor">
    <cofactor evidence="8">
        <name>Mg(2+)</name>
        <dbReference type="ChEBI" id="CHEBI:18420"/>
    </cofactor>
</comment>
<dbReference type="Gene3D" id="3.40.50.11060">
    <property type="entry name" value="GTPase HflX, N-terminal domain"/>
    <property type="match status" value="1"/>
</dbReference>
<dbReference type="InterPro" id="IPR030394">
    <property type="entry name" value="G_HFLX_dom"/>
</dbReference>
<keyword evidence="5 6" id="KW-0342">GTP-binding</keyword>
<comment type="similarity">
    <text evidence="6">Belongs to the TRAFAC class OBG-HflX-like GTPase superfamily. HflX GTPase family.</text>
</comment>
<keyword evidence="11" id="KW-1185">Reference proteome</keyword>
<evidence type="ECO:0000256" key="1">
    <source>
        <dbReference type="ARBA" id="ARBA00022490"/>
    </source>
</evidence>
<evidence type="ECO:0000256" key="8">
    <source>
        <dbReference type="PIRSR" id="PIRSR006809-2"/>
    </source>
</evidence>
<dbReference type="Pfam" id="PF13167">
    <property type="entry name" value="GTP-bdg_N"/>
    <property type="match status" value="1"/>
</dbReference>
<feature type="binding site" evidence="7">
    <location>
        <begin position="256"/>
        <end position="259"/>
    </location>
    <ligand>
        <name>GTP</name>
        <dbReference type="ChEBI" id="CHEBI:37565"/>
    </ligand>
</feature>
<comment type="caution">
    <text evidence="10">The sequence shown here is derived from an EMBL/GenBank/DDBJ whole genome shotgun (WGS) entry which is preliminary data.</text>
</comment>
<dbReference type="PRINTS" id="PR00326">
    <property type="entry name" value="GTP1OBG"/>
</dbReference>
<dbReference type="InterPro" id="IPR042108">
    <property type="entry name" value="GTPase_HflX_N_sf"/>
</dbReference>
<evidence type="ECO:0000256" key="2">
    <source>
        <dbReference type="ARBA" id="ARBA00022723"/>
    </source>
</evidence>
<dbReference type="Proteomes" id="UP000551878">
    <property type="component" value="Unassembled WGS sequence"/>
</dbReference>
<keyword evidence="4 8" id="KW-0460">Magnesium</keyword>
<dbReference type="NCBIfam" id="TIGR03156">
    <property type="entry name" value="GTP_HflX"/>
    <property type="match status" value="1"/>
</dbReference>
<evidence type="ECO:0000256" key="5">
    <source>
        <dbReference type="ARBA" id="ARBA00023134"/>
    </source>
</evidence>
<dbReference type="GO" id="GO:0005525">
    <property type="term" value="F:GTP binding"/>
    <property type="evidence" value="ECO:0007669"/>
    <property type="project" value="UniProtKB-UniRule"/>
</dbReference>
<comment type="subunit">
    <text evidence="6">Monomer. Associates with the 50S ribosomal subunit.</text>
</comment>
<dbReference type="InterPro" id="IPR006073">
    <property type="entry name" value="GTP-bd"/>
</dbReference>
<feature type="binding site" evidence="8">
    <location>
        <position position="216"/>
    </location>
    <ligand>
        <name>Mg(2+)</name>
        <dbReference type="ChEBI" id="CHEBI:18420"/>
    </ligand>
</feature>
<dbReference type="GO" id="GO:0005737">
    <property type="term" value="C:cytoplasm"/>
    <property type="evidence" value="ECO:0007669"/>
    <property type="project" value="UniProtKB-SubCell"/>
</dbReference>
<feature type="domain" description="Hflx-type G" evidence="9">
    <location>
        <begin position="203"/>
        <end position="365"/>
    </location>
</feature>
<dbReference type="InterPro" id="IPR005225">
    <property type="entry name" value="Small_GTP-bd"/>
</dbReference>
<reference evidence="10 11" key="1">
    <citation type="submission" date="2020-08" db="EMBL/GenBank/DDBJ databases">
        <title>Genomic Encyclopedia of Type Strains, Phase IV (KMG-IV): sequencing the most valuable type-strain genomes for metagenomic binning, comparative biology and taxonomic classification.</title>
        <authorList>
            <person name="Goeker M."/>
        </authorList>
    </citation>
    <scope>NUCLEOTIDE SEQUENCE [LARGE SCALE GENOMIC DNA]</scope>
    <source>
        <strain evidence="10 11">DSM 24696</strain>
    </source>
</reference>
<feature type="binding site" evidence="7">
    <location>
        <begin position="343"/>
        <end position="345"/>
    </location>
    <ligand>
        <name>GTP</name>
        <dbReference type="ChEBI" id="CHEBI:37565"/>
    </ligand>
</feature>
<dbReference type="Gene3D" id="6.10.250.2860">
    <property type="match status" value="1"/>
</dbReference>
<keyword evidence="2 8" id="KW-0479">Metal-binding</keyword>
<dbReference type="HAMAP" id="MF_00900">
    <property type="entry name" value="GTPase_HflX"/>
    <property type="match status" value="1"/>
</dbReference>
<evidence type="ECO:0000313" key="10">
    <source>
        <dbReference type="EMBL" id="MBB5175091.1"/>
    </source>
</evidence>
<keyword evidence="3 6" id="KW-0547">Nucleotide-binding</keyword>
<dbReference type="NCBIfam" id="TIGR00231">
    <property type="entry name" value="small_GTP"/>
    <property type="match status" value="1"/>
</dbReference>
<evidence type="ECO:0000256" key="7">
    <source>
        <dbReference type="PIRSR" id="PIRSR006809-1"/>
    </source>
</evidence>
<dbReference type="EMBL" id="JACHHB010000024">
    <property type="protein sequence ID" value="MBB5175091.1"/>
    <property type="molecule type" value="Genomic_DNA"/>
</dbReference>
<dbReference type="InterPro" id="IPR027417">
    <property type="entry name" value="P-loop_NTPase"/>
</dbReference>
<dbReference type="PIRSF" id="PIRSF006809">
    <property type="entry name" value="GTP-binding_hflX_prd"/>
    <property type="match status" value="1"/>
</dbReference>
<accession>A0A840QUZ7</accession>
<sequence>MDEMKRSVEGERVLLVALISEEENEEDAWYRIDELKALTKTAGGQVVSTITQKRSRPHPSLLIGKGKVEEMAAFADEYEVDVIIFNDELSPSHIRNLGEWTEAKIIDRTQLILDIFASRATSKEGKLQVELAQYSYLLPRLRGQGQMLSRLGGGIGTRGPGETQLEIDQRHIRQRMTDLRQQLAVAKSHRERYRERRKQNQTFQIALVGYTNAGKSTLLNRLTEAGVIEEDKLFATLETTTRKWKLPSGMNVLLSDTVGFIEQLPTTLVEAFRSTLEEVKEADFLLHVVDGSHAEFTEHERSVYEHLDELNASHIPMLTVYNKRDQLSSAFYPATEHDHILISALDDHDLTKLSAKLEESLKKAFVFYEIAVAPNDGKLLSRLLTETIQIASEWNEDAEMYDVTGYVKEDAPIYGEIEKRKNEQDQ</sequence>
<dbReference type="InterPro" id="IPR025121">
    <property type="entry name" value="GTPase_HflX_N"/>
</dbReference>
<dbReference type="PANTHER" id="PTHR10229:SF0">
    <property type="entry name" value="GTP-BINDING PROTEIN 6-RELATED"/>
    <property type="match status" value="1"/>
</dbReference>
<name>A0A840QUZ7_9BACI</name>
<dbReference type="PANTHER" id="PTHR10229">
    <property type="entry name" value="GTP-BINDING PROTEIN HFLX"/>
    <property type="match status" value="1"/>
</dbReference>
<dbReference type="AlphaFoldDB" id="A0A840QUZ7"/>
<evidence type="ECO:0000256" key="3">
    <source>
        <dbReference type="ARBA" id="ARBA00022741"/>
    </source>
</evidence>
<evidence type="ECO:0000313" key="11">
    <source>
        <dbReference type="Proteomes" id="UP000551878"/>
    </source>
</evidence>
<dbReference type="GO" id="GO:0046872">
    <property type="term" value="F:metal ion binding"/>
    <property type="evidence" value="ECO:0007669"/>
    <property type="project" value="UniProtKB-KW"/>
</dbReference>